<reference evidence="1" key="1">
    <citation type="submission" date="2018-05" db="EMBL/GenBank/DDBJ databases">
        <authorList>
            <person name="Lanie J.A."/>
            <person name="Ng W.-L."/>
            <person name="Kazmierczak K.M."/>
            <person name="Andrzejewski T.M."/>
            <person name="Davidsen T.M."/>
            <person name="Wayne K.J."/>
            <person name="Tettelin H."/>
            <person name="Glass J.I."/>
            <person name="Rusch D."/>
            <person name="Podicherti R."/>
            <person name="Tsui H.-C.T."/>
            <person name="Winkler M.E."/>
        </authorList>
    </citation>
    <scope>NUCLEOTIDE SEQUENCE</scope>
</reference>
<name>A0A381QID4_9ZZZZ</name>
<dbReference type="AlphaFoldDB" id="A0A381QID4"/>
<proteinExistence type="predicted"/>
<sequence length="50" mass="5708">MTQRDDKITGANITRRLAAILNALILPKAADPPIRNFQYSVYLFVTTRRC</sequence>
<evidence type="ECO:0000313" key="1">
    <source>
        <dbReference type="EMBL" id="SUZ79076.1"/>
    </source>
</evidence>
<dbReference type="EMBL" id="UINC01001372">
    <property type="protein sequence ID" value="SUZ79076.1"/>
    <property type="molecule type" value="Genomic_DNA"/>
</dbReference>
<gene>
    <name evidence="1" type="ORF">METZ01_LOCUS31930</name>
</gene>
<protein>
    <submittedName>
        <fullName evidence="1">Uncharacterized protein</fullName>
    </submittedName>
</protein>
<organism evidence="1">
    <name type="scientific">marine metagenome</name>
    <dbReference type="NCBI Taxonomy" id="408172"/>
    <lineage>
        <taxon>unclassified sequences</taxon>
        <taxon>metagenomes</taxon>
        <taxon>ecological metagenomes</taxon>
    </lineage>
</organism>
<accession>A0A381QID4</accession>